<keyword evidence="2" id="KW-0732">Signal</keyword>
<evidence type="ECO:0008006" key="5">
    <source>
        <dbReference type="Google" id="ProtNLM"/>
    </source>
</evidence>
<protein>
    <recommendedName>
        <fullName evidence="5">Lipoprotein</fullName>
    </recommendedName>
</protein>
<evidence type="ECO:0000313" key="4">
    <source>
        <dbReference type="Proteomes" id="UP001519362"/>
    </source>
</evidence>
<comment type="caution">
    <text evidence="3">The sequence shown here is derived from an EMBL/GenBank/DDBJ whole genome shotgun (WGS) entry which is preliminary data.</text>
</comment>
<accession>A0ABS4ZFY6</accession>
<feature type="chain" id="PRO_5045049321" description="Lipoprotein" evidence="2">
    <location>
        <begin position="24"/>
        <end position="218"/>
    </location>
</feature>
<evidence type="ECO:0000256" key="1">
    <source>
        <dbReference type="SAM" id="MobiDB-lite"/>
    </source>
</evidence>
<feature type="signal peptide" evidence="2">
    <location>
        <begin position="1"/>
        <end position="23"/>
    </location>
</feature>
<dbReference type="EMBL" id="JAGIOL010000001">
    <property type="protein sequence ID" value="MBP2436191.1"/>
    <property type="molecule type" value="Genomic_DNA"/>
</dbReference>
<dbReference type="RefSeq" id="WP_165137016.1">
    <property type="nucleotide sequence ID" value="NZ_CP049253.1"/>
</dbReference>
<name>A0ABS4ZFY6_9MICO</name>
<dbReference type="PROSITE" id="PS51257">
    <property type="entry name" value="PROKAR_LIPOPROTEIN"/>
    <property type="match status" value="1"/>
</dbReference>
<evidence type="ECO:0000313" key="3">
    <source>
        <dbReference type="EMBL" id="MBP2436191.1"/>
    </source>
</evidence>
<organism evidence="3 4">
    <name type="scientific">Microbacterium amylolyticum</name>
    <dbReference type="NCBI Taxonomy" id="936337"/>
    <lineage>
        <taxon>Bacteria</taxon>
        <taxon>Bacillati</taxon>
        <taxon>Actinomycetota</taxon>
        <taxon>Actinomycetes</taxon>
        <taxon>Micrococcales</taxon>
        <taxon>Microbacteriaceae</taxon>
        <taxon>Microbacterium</taxon>
    </lineage>
</organism>
<sequence>MKRTILHRASAALVALVVGAAIAGCTSQVPSLPEDPTPATSNLRGQTTLPTPQASEESHVPNDPSDSDTWVVTTNAIGPVELHSDSEGALREIRRTSIGPVCEGVAYGYADDNAYDIMIIEDREEDTGEVVEISIGWNGDTMGVGPRTLEGLGLGSTKREVLAAYDTAEEQESAIVGRSFVRISNGSGNIVFSYVDGNEGAVSVSVTGEEEPAYEPCA</sequence>
<reference evidence="3 4" key="1">
    <citation type="submission" date="2021-03" db="EMBL/GenBank/DDBJ databases">
        <title>Sequencing the genomes of 1000 actinobacteria strains.</title>
        <authorList>
            <person name="Klenk H.-P."/>
        </authorList>
    </citation>
    <scope>NUCLEOTIDE SEQUENCE [LARGE SCALE GENOMIC DNA]</scope>
    <source>
        <strain evidence="3 4">DSM 24221</strain>
    </source>
</reference>
<proteinExistence type="predicted"/>
<feature type="region of interest" description="Disordered" evidence="1">
    <location>
        <begin position="29"/>
        <end position="71"/>
    </location>
</feature>
<dbReference type="Proteomes" id="UP001519362">
    <property type="component" value="Unassembled WGS sequence"/>
</dbReference>
<gene>
    <name evidence="3" type="ORF">JOF34_000777</name>
</gene>
<evidence type="ECO:0000256" key="2">
    <source>
        <dbReference type="SAM" id="SignalP"/>
    </source>
</evidence>
<keyword evidence="4" id="KW-1185">Reference proteome</keyword>
<feature type="compositionally biased region" description="Polar residues" evidence="1">
    <location>
        <begin position="38"/>
        <end position="55"/>
    </location>
</feature>